<feature type="transmembrane region" description="Helical" evidence="2">
    <location>
        <begin position="6"/>
        <end position="25"/>
    </location>
</feature>
<feature type="transmembrane region" description="Helical" evidence="2">
    <location>
        <begin position="77"/>
        <end position="99"/>
    </location>
</feature>
<evidence type="ECO:0000256" key="1">
    <source>
        <dbReference type="SAM" id="MobiDB-lite"/>
    </source>
</evidence>
<organism evidence="3 4">
    <name type="scientific">Candolleomyces eurysporus</name>
    <dbReference type="NCBI Taxonomy" id="2828524"/>
    <lineage>
        <taxon>Eukaryota</taxon>
        <taxon>Fungi</taxon>
        <taxon>Dikarya</taxon>
        <taxon>Basidiomycota</taxon>
        <taxon>Agaricomycotina</taxon>
        <taxon>Agaricomycetes</taxon>
        <taxon>Agaricomycetidae</taxon>
        <taxon>Agaricales</taxon>
        <taxon>Agaricineae</taxon>
        <taxon>Psathyrellaceae</taxon>
        <taxon>Candolleomyces</taxon>
    </lineage>
</organism>
<keyword evidence="2" id="KW-0812">Transmembrane</keyword>
<evidence type="ECO:0000313" key="4">
    <source>
        <dbReference type="Proteomes" id="UP001140091"/>
    </source>
</evidence>
<keyword evidence="4" id="KW-1185">Reference proteome</keyword>
<comment type="caution">
    <text evidence="3">The sequence shown here is derived from an EMBL/GenBank/DDBJ whole genome shotgun (WGS) entry which is preliminary data.</text>
</comment>
<dbReference type="EMBL" id="JANBPK010001551">
    <property type="protein sequence ID" value="KAJ2921770.1"/>
    <property type="molecule type" value="Genomic_DNA"/>
</dbReference>
<name>A0A9W8M7K4_9AGAR</name>
<evidence type="ECO:0000313" key="3">
    <source>
        <dbReference type="EMBL" id="KAJ2921770.1"/>
    </source>
</evidence>
<feature type="transmembrane region" description="Helical" evidence="2">
    <location>
        <begin position="111"/>
        <end position="131"/>
    </location>
</feature>
<reference evidence="3" key="1">
    <citation type="submission" date="2022-06" db="EMBL/GenBank/DDBJ databases">
        <title>Genome Sequence of Candolleomyces eurysporus.</title>
        <authorList>
            <person name="Buettner E."/>
        </authorList>
    </citation>
    <scope>NUCLEOTIDE SEQUENCE</scope>
    <source>
        <strain evidence="3">VTCC 930004</strain>
    </source>
</reference>
<accession>A0A9W8M7K4</accession>
<dbReference type="OrthoDB" id="3357408at2759"/>
<feature type="transmembrane region" description="Helical" evidence="2">
    <location>
        <begin position="32"/>
        <end position="53"/>
    </location>
</feature>
<feature type="region of interest" description="Disordered" evidence="1">
    <location>
        <begin position="178"/>
        <end position="207"/>
    </location>
</feature>
<sequence length="234" mass="26358">MVEVGIHIFMAVYGLSVFMETPQHLRKGRRRYIIISFLITTLRALTGSLDMAWHFQQLFAATSTIEYYQLMMKNWRVWYRILSDVSMNVVVLIGEALLVYRCWIICVGYRWVAILPACTCIAAFVSLATLWRDTDQAASSTPAATASQLLTVSTNIIVTSLIIFHLIRRKKLKSKPHYSAHLKSSVTGRDPLPQKGKENPSIDKSPNSRAALSLVDALRTVTYKEGGRHTVVAI</sequence>
<gene>
    <name evidence="3" type="ORF">H1R20_g15322</name>
</gene>
<proteinExistence type="predicted"/>
<evidence type="ECO:0000256" key="2">
    <source>
        <dbReference type="SAM" id="Phobius"/>
    </source>
</evidence>
<feature type="transmembrane region" description="Helical" evidence="2">
    <location>
        <begin position="143"/>
        <end position="167"/>
    </location>
</feature>
<keyword evidence="2" id="KW-0472">Membrane</keyword>
<dbReference type="Proteomes" id="UP001140091">
    <property type="component" value="Unassembled WGS sequence"/>
</dbReference>
<protein>
    <submittedName>
        <fullName evidence="3">Uncharacterized protein</fullName>
    </submittedName>
</protein>
<feature type="non-terminal residue" evidence="3">
    <location>
        <position position="234"/>
    </location>
</feature>
<keyword evidence="2" id="KW-1133">Transmembrane helix</keyword>
<dbReference type="AlphaFoldDB" id="A0A9W8M7K4"/>